<reference evidence="6" key="2">
    <citation type="journal article" date="2016" name="Fungal Biol.">
        <title>Ochratoxin A production by Penicillium thymicola.</title>
        <authorList>
            <person name="Nguyen H.D.T."/>
            <person name="McMullin D.R."/>
            <person name="Ponomareva E."/>
            <person name="Riley R."/>
            <person name="Pomraning K.R."/>
            <person name="Baker S.E."/>
            <person name="Seifert K.A."/>
        </authorList>
    </citation>
    <scope>NUCLEOTIDE SEQUENCE</scope>
    <source>
        <strain evidence="6">DAOM 180753</strain>
    </source>
</reference>
<keyword evidence="7" id="KW-1185">Reference proteome</keyword>
<gene>
    <name evidence="6" type="ORF">VN97_g3688</name>
</gene>
<dbReference type="PANTHER" id="PTHR23501:SF33">
    <property type="entry name" value="MAJOR FACILITATOR SUPERFAMILY (MFS) PROFILE DOMAIN-CONTAINING PROTEIN"/>
    <property type="match status" value="1"/>
</dbReference>
<dbReference type="GO" id="GO:0015174">
    <property type="term" value="F:basic amino acid transmembrane transporter activity"/>
    <property type="evidence" value="ECO:0007669"/>
    <property type="project" value="TreeGrafter"/>
</dbReference>
<name>A0AAI9XAB4_PENTH</name>
<dbReference type="InterPro" id="IPR020846">
    <property type="entry name" value="MFS_dom"/>
</dbReference>
<accession>A0AAI9XAB4</accession>
<comment type="subcellular location">
    <subcellularLocation>
        <location evidence="1">Membrane</location>
        <topology evidence="1">Multi-pass membrane protein</topology>
    </subcellularLocation>
</comment>
<evidence type="ECO:0000256" key="1">
    <source>
        <dbReference type="ARBA" id="ARBA00004141"/>
    </source>
</evidence>
<evidence type="ECO:0000259" key="5">
    <source>
        <dbReference type="PROSITE" id="PS50850"/>
    </source>
</evidence>
<evidence type="ECO:0000256" key="3">
    <source>
        <dbReference type="ARBA" id="ARBA00022989"/>
    </source>
</evidence>
<dbReference type="Gene3D" id="1.20.1250.20">
    <property type="entry name" value="MFS general substrate transporter like domains"/>
    <property type="match status" value="1"/>
</dbReference>
<dbReference type="InterPro" id="IPR036259">
    <property type="entry name" value="MFS_trans_sf"/>
</dbReference>
<dbReference type="PANTHER" id="PTHR23501">
    <property type="entry name" value="MAJOR FACILITATOR SUPERFAMILY"/>
    <property type="match status" value="1"/>
</dbReference>
<dbReference type="AlphaFoldDB" id="A0AAI9XAB4"/>
<proteinExistence type="predicted"/>
<comment type="caution">
    <text evidence="6">The sequence shown here is derived from an EMBL/GenBank/DDBJ whole genome shotgun (WGS) entry which is preliminary data.</text>
</comment>
<evidence type="ECO:0000256" key="2">
    <source>
        <dbReference type="ARBA" id="ARBA00022692"/>
    </source>
</evidence>
<dbReference type="PROSITE" id="PS50850">
    <property type="entry name" value="MFS"/>
    <property type="match status" value="1"/>
</dbReference>
<organism evidence="6 7">
    <name type="scientific">Penicillium thymicola</name>
    <dbReference type="NCBI Taxonomy" id="293382"/>
    <lineage>
        <taxon>Eukaryota</taxon>
        <taxon>Fungi</taxon>
        <taxon>Dikarya</taxon>
        <taxon>Ascomycota</taxon>
        <taxon>Pezizomycotina</taxon>
        <taxon>Eurotiomycetes</taxon>
        <taxon>Eurotiomycetidae</taxon>
        <taxon>Eurotiales</taxon>
        <taxon>Aspergillaceae</taxon>
        <taxon>Penicillium</taxon>
    </lineage>
</organism>
<reference evidence="6" key="1">
    <citation type="submission" date="2015-06" db="EMBL/GenBank/DDBJ databases">
        <authorList>
            <person name="Nguyen H."/>
        </authorList>
    </citation>
    <scope>NUCLEOTIDE SEQUENCE</scope>
    <source>
        <strain evidence="6">DAOM 180753</strain>
    </source>
</reference>
<sequence>MTVDDQKALLDSPVGVDDEESMTKSKHLRIGKLALASLLLACFLANADESFILTTGSDVAAALEAPEYTSWLITSYNLGYTTALPLHGQLCDLAGPKRAILLALTMYGSGCIMT</sequence>
<protein>
    <recommendedName>
        <fullName evidence="5">Major facilitator superfamily (MFS) profile domain-containing protein</fullName>
    </recommendedName>
</protein>
<feature type="domain" description="Major facilitator superfamily (MFS) profile" evidence="5">
    <location>
        <begin position="34"/>
        <end position="114"/>
    </location>
</feature>
<dbReference type="GO" id="GO:0000329">
    <property type="term" value="C:fungal-type vacuole membrane"/>
    <property type="evidence" value="ECO:0007669"/>
    <property type="project" value="TreeGrafter"/>
</dbReference>
<keyword evidence="3" id="KW-1133">Transmembrane helix</keyword>
<evidence type="ECO:0000313" key="6">
    <source>
        <dbReference type="EMBL" id="KAJ9489597.1"/>
    </source>
</evidence>
<dbReference type="SUPFAM" id="SSF103473">
    <property type="entry name" value="MFS general substrate transporter"/>
    <property type="match status" value="1"/>
</dbReference>
<dbReference type="EMBL" id="LACB01000080">
    <property type="protein sequence ID" value="KAJ9489597.1"/>
    <property type="molecule type" value="Genomic_DNA"/>
</dbReference>
<dbReference type="Proteomes" id="UP001227192">
    <property type="component" value="Unassembled WGS sequence"/>
</dbReference>
<evidence type="ECO:0000313" key="7">
    <source>
        <dbReference type="Proteomes" id="UP001227192"/>
    </source>
</evidence>
<keyword evidence="2" id="KW-0812">Transmembrane</keyword>
<keyword evidence="4" id="KW-0472">Membrane</keyword>
<evidence type="ECO:0000256" key="4">
    <source>
        <dbReference type="ARBA" id="ARBA00023136"/>
    </source>
</evidence>